<feature type="region of interest" description="Disordered" evidence="1">
    <location>
        <begin position="757"/>
        <end position="831"/>
    </location>
</feature>
<dbReference type="Proteomes" id="UP000823388">
    <property type="component" value="Chromosome 9K"/>
</dbReference>
<evidence type="ECO:0000313" key="4">
    <source>
        <dbReference type="EMBL" id="KAG2551989.1"/>
    </source>
</evidence>
<dbReference type="GO" id="GO:0046983">
    <property type="term" value="F:protein dimerization activity"/>
    <property type="evidence" value="ECO:0007669"/>
    <property type="project" value="InterPro"/>
</dbReference>
<reference evidence="5 6" key="1">
    <citation type="submission" date="2020-05" db="EMBL/GenBank/DDBJ databases">
        <title>WGS assembly of Panicum virgatum.</title>
        <authorList>
            <person name="Lovell J.T."/>
            <person name="Jenkins J."/>
            <person name="Shu S."/>
            <person name="Juenger T.E."/>
            <person name="Schmutz J."/>
        </authorList>
    </citation>
    <scope>NUCLEOTIDE SEQUENCE [LARGE SCALE GENOMIC DNA]</scope>
    <source>
        <strain evidence="5">AP13</strain>
        <strain evidence="6">cv. AP13</strain>
    </source>
</reference>
<dbReference type="InterPro" id="IPR007021">
    <property type="entry name" value="DUF659"/>
</dbReference>
<dbReference type="AlphaFoldDB" id="A0A8T0URS9"/>
<dbReference type="SUPFAM" id="SSF53098">
    <property type="entry name" value="Ribonuclease H-like"/>
    <property type="match status" value="1"/>
</dbReference>
<feature type="domain" description="DUF659" evidence="2">
    <location>
        <begin position="246"/>
        <end position="397"/>
    </location>
</feature>
<organism evidence="5 6">
    <name type="scientific">Panicum virgatum</name>
    <name type="common">Blackwell switchgrass</name>
    <dbReference type="NCBI Taxonomy" id="38727"/>
    <lineage>
        <taxon>Eukaryota</taxon>
        <taxon>Viridiplantae</taxon>
        <taxon>Streptophyta</taxon>
        <taxon>Embryophyta</taxon>
        <taxon>Tracheophyta</taxon>
        <taxon>Spermatophyta</taxon>
        <taxon>Magnoliopsida</taxon>
        <taxon>Liliopsida</taxon>
        <taxon>Poales</taxon>
        <taxon>Poaceae</taxon>
        <taxon>PACMAD clade</taxon>
        <taxon>Panicoideae</taxon>
        <taxon>Panicodae</taxon>
        <taxon>Paniceae</taxon>
        <taxon>Panicinae</taxon>
        <taxon>Panicum</taxon>
        <taxon>Panicum sect. Hiantes</taxon>
    </lineage>
</organism>
<protein>
    <recommendedName>
        <fullName evidence="7">BED-type domain-containing protein</fullName>
    </recommendedName>
</protein>
<proteinExistence type="predicted"/>
<keyword evidence="6" id="KW-1185">Reference proteome</keyword>
<feature type="region of interest" description="Disordered" evidence="1">
    <location>
        <begin position="1"/>
        <end position="28"/>
    </location>
</feature>
<dbReference type="Pfam" id="PF05699">
    <property type="entry name" value="Dimer_Tnp_hAT"/>
    <property type="match status" value="1"/>
</dbReference>
<gene>
    <name evidence="5" type="ORF">PVAP13_3KG022427</name>
    <name evidence="4" type="ORF">PVAP13_9KG440285</name>
</gene>
<feature type="compositionally biased region" description="Basic and acidic residues" evidence="1">
    <location>
        <begin position="14"/>
        <end position="28"/>
    </location>
</feature>
<sequence length="831" mass="93702">MATPAASVNPAYDPKTDPARKPKRSKDPGWKYGYWADLGNRDEVTCTLCGTMVHGGIKRLKQHLAGGFGDSKICSETTTEIRVEMTNYLEKHKRQRPMYLDDEEEQVEENGEADVVVVEASAPVNEVESQASKVMPSSGTAAKKRRAAYSFKAVAVSKGKEKPKGNKTILEMLRKSPEEIVDGRRKGSYQPPIQSSTKTKEQHHYVDMQWALFFYECGIPFNAAASRQFQVAVEATAQFGSGYKPPSPYQFGEPLLKDAVKLTSTMREDHERAWKHFGCTLMSDGWTDRRGRHLINFLVNSPEGTFFLESVDASSEAHDAYMLADLLEKRIEEIGKEKVVQVITDNGANYKAAGKHLMERIPSLFWSPCAAHCLDLMLEDIGGLKEFKKPIARARRVTTFIYRHGRILSAMREKTGGSDLVRPAATRFATAFLTLKSLHKHRDSLKSLFVSEAWTGNKLAKTKAGEDVHDIVLSTEFWNKVEDCLRASAPLLIVLRVVDGDEKPAMPEVAALMNQAKDRIKQSFAIPTKKTLLKKIIDIIEKRWVKQMDHPLYGAALYLNPGKLHPLIRDDDDATVGQLRGCFLEVLGRMVEDRDTQDKIDAQSLDYEALRGEAFSNIRAKQNLEKMSPLDWWASYGGRAIDLQRFARRIVSLCASSSGCERNWSTFEFIHTKKRNRLLHKRLNDIVYISYNRKMKTRFQIRREKKGKSFDPLVIEEFDWDNEWADSSYVHPQGARGCDENDLTWAAVDEALGASNSLRGRNLPRNASRCATNSNPRLDEDESGLGNEEEEDEDPHDDAYVTDSEDAPPDGGESMEGLQAANNHDEFDDGY</sequence>
<accession>A0A8T0URS9</accession>
<dbReference type="EMBL" id="CM029041">
    <property type="protein sequence ID" value="KAG2622949.1"/>
    <property type="molecule type" value="Genomic_DNA"/>
</dbReference>
<evidence type="ECO:0000259" key="2">
    <source>
        <dbReference type="Pfam" id="PF04937"/>
    </source>
</evidence>
<dbReference type="Proteomes" id="UP000823388">
    <property type="component" value="Chromosome 3K"/>
</dbReference>
<evidence type="ECO:0000313" key="6">
    <source>
        <dbReference type="Proteomes" id="UP000823388"/>
    </source>
</evidence>
<dbReference type="InterPro" id="IPR012337">
    <property type="entry name" value="RNaseH-like_sf"/>
</dbReference>
<dbReference type="PANTHER" id="PTHR32166">
    <property type="entry name" value="OSJNBA0013A04.12 PROTEIN"/>
    <property type="match status" value="1"/>
</dbReference>
<feature type="compositionally biased region" description="Acidic residues" evidence="1">
    <location>
        <begin position="779"/>
        <end position="796"/>
    </location>
</feature>
<evidence type="ECO:0000313" key="5">
    <source>
        <dbReference type="EMBL" id="KAG2622949.1"/>
    </source>
</evidence>
<evidence type="ECO:0000259" key="3">
    <source>
        <dbReference type="Pfam" id="PF05699"/>
    </source>
</evidence>
<name>A0A8T0URS9_PANVG</name>
<dbReference type="PANTHER" id="PTHR32166:SF74">
    <property type="entry name" value="OS05G0256350 PROTEIN"/>
    <property type="match status" value="1"/>
</dbReference>
<dbReference type="OrthoDB" id="668378at2759"/>
<dbReference type="Pfam" id="PF04937">
    <property type="entry name" value="DUF659"/>
    <property type="match status" value="1"/>
</dbReference>
<evidence type="ECO:0000256" key="1">
    <source>
        <dbReference type="SAM" id="MobiDB-lite"/>
    </source>
</evidence>
<dbReference type="EMBL" id="CM029053">
    <property type="protein sequence ID" value="KAG2551989.1"/>
    <property type="molecule type" value="Genomic_DNA"/>
</dbReference>
<evidence type="ECO:0008006" key="7">
    <source>
        <dbReference type="Google" id="ProtNLM"/>
    </source>
</evidence>
<dbReference type="InterPro" id="IPR008906">
    <property type="entry name" value="HATC_C_dom"/>
</dbReference>
<feature type="domain" description="HAT C-terminal dimerisation" evidence="3">
    <location>
        <begin position="621"/>
        <end position="690"/>
    </location>
</feature>
<comment type="caution">
    <text evidence="5">The sequence shown here is derived from an EMBL/GenBank/DDBJ whole genome shotgun (WGS) entry which is preliminary data.</text>
</comment>